<dbReference type="EMBL" id="HBUF01134877">
    <property type="protein sequence ID" value="CAG6645033.1"/>
    <property type="molecule type" value="Transcribed_RNA"/>
</dbReference>
<sequence>MGKAKLDLWKCTNCKSTVTKPKEVELKSIKEVRDEITKKMTDFETSMNFNSGKLDKILTIYTEMEKRMKVMEKKQLELEKENNELKKAMVEMKDANDARNEALENRGRICNLEIRNIPETRGEDVVKIVQDLGKAIGIQNIMEADVQVAHRVDSQSNQNRGNRTIVAHMGSRYLRNKWIQNYRNMMNNTGNGTRSGLTAKKINNNLPDVPVYINEHITVQRKLLLKEAKEVAKKYGIKFVWVKDSFILMKKNETEKLVQKIATKKELNEYEKKLRSNF</sequence>
<feature type="coiled-coil region" evidence="1">
    <location>
        <begin position="61"/>
        <end position="105"/>
    </location>
</feature>
<name>A0A8D8W415_9HEMI</name>
<dbReference type="Gene3D" id="3.30.70.1820">
    <property type="entry name" value="L1 transposable element, RRM domain"/>
    <property type="match status" value="1"/>
</dbReference>
<dbReference type="Pfam" id="PF25298">
    <property type="entry name" value="Baculo_FP_2nd"/>
    <property type="match status" value="1"/>
</dbReference>
<protein>
    <recommendedName>
        <fullName evidence="2">FP protein C-terminal domain-containing protein</fullName>
    </recommendedName>
</protein>
<evidence type="ECO:0000256" key="1">
    <source>
        <dbReference type="SAM" id="Coils"/>
    </source>
</evidence>
<evidence type="ECO:0000259" key="2">
    <source>
        <dbReference type="Pfam" id="PF25298"/>
    </source>
</evidence>
<dbReference type="AlphaFoldDB" id="A0A8D8W415"/>
<organism evidence="3">
    <name type="scientific">Cacopsylla melanoneura</name>
    <dbReference type="NCBI Taxonomy" id="428564"/>
    <lineage>
        <taxon>Eukaryota</taxon>
        <taxon>Metazoa</taxon>
        <taxon>Ecdysozoa</taxon>
        <taxon>Arthropoda</taxon>
        <taxon>Hexapoda</taxon>
        <taxon>Insecta</taxon>
        <taxon>Pterygota</taxon>
        <taxon>Neoptera</taxon>
        <taxon>Paraneoptera</taxon>
        <taxon>Hemiptera</taxon>
        <taxon>Sternorrhyncha</taxon>
        <taxon>Psylloidea</taxon>
        <taxon>Psyllidae</taxon>
        <taxon>Psyllinae</taxon>
        <taxon>Cacopsylla</taxon>
    </lineage>
</organism>
<proteinExistence type="predicted"/>
<keyword evidence="1" id="KW-0175">Coiled coil</keyword>
<accession>A0A8D8W415</accession>
<dbReference type="InterPro" id="IPR057251">
    <property type="entry name" value="FP_C"/>
</dbReference>
<feature type="domain" description="FP protein C-terminal" evidence="2">
    <location>
        <begin position="218"/>
        <end position="258"/>
    </location>
</feature>
<reference evidence="3" key="1">
    <citation type="submission" date="2021-05" db="EMBL/GenBank/DDBJ databases">
        <authorList>
            <person name="Alioto T."/>
            <person name="Alioto T."/>
            <person name="Gomez Garrido J."/>
        </authorList>
    </citation>
    <scope>NUCLEOTIDE SEQUENCE</scope>
</reference>
<evidence type="ECO:0000313" key="3">
    <source>
        <dbReference type="EMBL" id="CAG6645033.1"/>
    </source>
</evidence>